<feature type="compositionally biased region" description="Basic and acidic residues" evidence="11">
    <location>
        <begin position="278"/>
        <end position="299"/>
    </location>
</feature>
<dbReference type="PANTHER" id="PTHR12443">
    <property type="entry name" value="TRANSLOCATION PROTEIN SEC62"/>
    <property type="match status" value="1"/>
</dbReference>
<evidence type="ECO:0000256" key="5">
    <source>
        <dbReference type="ARBA" id="ARBA00022692"/>
    </source>
</evidence>
<feature type="region of interest" description="Disordered" evidence="11">
    <location>
        <begin position="1"/>
        <end position="27"/>
    </location>
</feature>
<keyword evidence="9" id="KW-0811">Translocation</keyword>
<feature type="region of interest" description="Disordered" evidence="11">
    <location>
        <begin position="264"/>
        <end position="299"/>
    </location>
</feature>
<dbReference type="AlphaFoldDB" id="A0A1B6GFD1"/>
<evidence type="ECO:0000256" key="8">
    <source>
        <dbReference type="ARBA" id="ARBA00022989"/>
    </source>
</evidence>
<feature type="transmembrane region" description="Helical" evidence="12">
    <location>
        <begin position="198"/>
        <end position="224"/>
    </location>
</feature>
<gene>
    <name evidence="13" type="ORF">g.2936</name>
</gene>
<dbReference type="InterPro" id="IPR004728">
    <property type="entry name" value="Sec62"/>
</dbReference>
<keyword evidence="10 12" id="KW-0472">Membrane</keyword>
<evidence type="ECO:0000256" key="2">
    <source>
        <dbReference type="ARBA" id="ARBA00010604"/>
    </source>
</evidence>
<name>A0A1B6GFD1_9HEMI</name>
<keyword evidence="7" id="KW-0653">Protein transport</keyword>
<feature type="compositionally biased region" description="Basic and acidic residues" evidence="11">
    <location>
        <begin position="1"/>
        <end position="16"/>
    </location>
</feature>
<evidence type="ECO:0000256" key="6">
    <source>
        <dbReference type="ARBA" id="ARBA00022824"/>
    </source>
</evidence>
<keyword evidence="8 12" id="KW-1133">Transmembrane helix</keyword>
<feature type="compositionally biased region" description="Basic residues" evidence="11">
    <location>
        <begin position="267"/>
        <end position="277"/>
    </location>
</feature>
<evidence type="ECO:0000256" key="9">
    <source>
        <dbReference type="ARBA" id="ARBA00023010"/>
    </source>
</evidence>
<keyword evidence="6" id="KW-0256">Endoplasmic reticulum</keyword>
<evidence type="ECO:0000256" key="4">
    <source>
        <dbReference type="ARBA" id="ARBA00022448"/>
    </source>
</evidence>
<evidence type="ECO:0000256" key="10">
    <source>
        <dbReference type="ARBA" id="ARBA00023136"/>
    </source>
</evidence>
<sequence>MTEAVRKRTRKRKEELQFGEEPVPETPTKDQYRLAKWMRKNVPIKRTKFTVHSVEYFTGSKAVDIILSSPEWTTATSDRTKPLFQCREDVVNFLDGMLHCKLFHRAKKVPLSDRDLGRKSKKESADNSGEVQKKKRKVRLEMHLEQWFEDNLDAYVWLYQPTPWHYWIVGTLLVLVGILVCMFPLWPHTFKQGVYYSSIAVIIFLVFIVILALFRHVLFVLIWICSMGKYHFWLLPNLTEDVGFVASFIPLYQYEYYDGTVDGSVKKSSKKGSKKSGSKKDKESDTELNSKDKKCKETKKTEDLVEVLPNAVDEIVPKKG</sequence>
<evidence type="ECO:0000256" key="7">
    <source>
        <dbReference type="ARBA" id="ARBA00022927"/>
    </source>
</evidence>
<dbReference type="GO" id="GO:0031204">
    <property type="term" value="P:post-translational protein targeting to membrane, translocation"/>
    <property type="evidence" value="ECO:0007669"/>
    <property type="project" value="TreeGrafter"/>
</dbReference>
<evidence type="ECO:0000256" key="1">
    <source>
        <dbReference type="ARBA" id="ARBA00004477"/>
    </source>
</evidence>
<comment type="similarity">
    <text evidence="2">Belongs to the SEC62 family.</text>
</comment>
<dbReference type="GO" id="GO:0005789">
    <property type="term" value="C:endoplasmic reticulum membrane"/>
    <property type="evidence" value="ECO:0007669"/>
    <property type="project" value="UniProtKB-SubCell"/>
</dbReference>
<comment type="subcellular location">
    <subcellularLocation>
        <location evidence="1">Endoplasmic reticulum membrane</location>
        <topology evidence="1">Multi-pass membrane protein</topology>
    </subcellularLocation>
</comment>
<feature type="non-terminal residue" evidence="13">
    <location>
        <position position="320"/>
    </location>
</feature>
<accession>A0A1B6GFD1</accession>
<proteinExistence type="inferred from homology"/>
<evidence type="ECO:0000313" key="13">
    <source>
        <dbReference type="EMBL" id="JAS61144.1"/>
    </source>
</evidence>
<keyword evidence="4" id="KW-0813">Transport</keyword>
<evidence type="ECO:0000256" key="11">
    <source>
        <dbReference type="SAM" id="MobiDB-lite"/>
    </source>
</evidence>
<dbReference type="EMBL" id="GECZ01008625">
    <property type="protein sequence ID" value="JAS61144.1"/>
    <property type="molecule type" value="Transcribed_RNA"/>
</dbReference>
<organism evidence="13">
    <name type="scientific">Cuerna arida</name>
    <dbReference type="NCBI Taxonomy" id="1464854"/>
    <lineage>
        <taxon>Eukaryota</taxon>
        <taxon>Metazoa</taxon>
        <taxon>Ecdysozoa</taxon>
        <taxon>Arthropoda</taxon>
        <taxon>Hexapoda</taxon>
        <taxon>Insecta</taxon>
        <taxon>Pterygota</taxon>
        <taxon>Neoptera</taxon>
        <taxon>Paraneoptera</taxon>
        <taxon>Hemiptera</taxon>
        <taxon>Auchenorrhyncha</taxon>
        <taxon>Membracoidea</taxon>
        <taxon>Cicadellidae</taxon>
        <taxon>Cicadellinae</taxon>
        <taxon>Proconiini</taxon>
        <taxon>Cuerna</taxon>
    </lineage>
</organism>
<dbReference type="PANTHER" id="PTHR12443:SF9">
    <property type="entry name" value="TRANSLOCATION PROTEIN SEC62"/>
    <property type="match status" value="1"/>
</dbReference>
<reference evidence="13" key="1">
    <citation type="submission" date="2015-11" db="EMBL/GenBank/DDBJ databases">
        <title>De novo transcriptome assembly of four potential Pierce s Disease insect vectors from Arizona vineyards.</title>
        <authorList>
            <person name="Tassone E.E."/>
        </authorList>
    </citation>
    <scope>NUCLEOTIDE SEQUENCE</scope>
</reference>
<feature type="transmembrane region" description="Helical" evidence="12">
    <location>
        <begin position="164"/>
        <end position="186"/>
    </location>
</feature>
<evidence type="ECO:0000256" key="12">
    <source>
        <dbReference type="SAM" id="Phobius"/>
    </source>
</evidence>
<protein>
    <recommendedName>
        <fullName evidence="3">Translocation protein SEC62</fullName>
    </recommendedName>
</protein>
<keyword evidence="5 12" id="KW-0812">Transmembrane</keyword>
<dbReference type="Pfam" id="PF03839">
    <property type="entry name" value="Sec62"/>
    <property type="match status" value="1"/>
</dbReference>
<evidence type="ECO:0000256" key="3">
    <source>
        <dbReference type="ARBA" id="ARBA00021257"/>
    </source>
</evidence>